<accession>A0ACC4AKL6</accession>
<protein>
    <submittedName>
        <fullName evidence="1">Uncharacterized protein</fullName>
    </submittedName>
</protein>
<comment type="caution">
    <text evidence="1">The sequence shown here is derived from an EMBL/GenBank/DDBJ whole genome shotgun (WGS) entry which is preliminary data.</text>
</comment>
<keyword evidence="2" id="KW-1185">Reference proteome</keyword>
<dbReference type="Proteomes" id="UP000309997">
    <property type="component" value="Unassembled WGS sequence"/>
</dbReference>
<dbReference type="EMBL" id="RCHU02000018">
    <property type="protein sequence ID" value="KAL3566740.1"/>
    <property type="molecule type" value="Genomic_DNA"/>
</dbReference>
<evidence type="ECO:0000313" key="2">
    <source>
        <dbReference type="Proteomes" id="UP000309997"/>
    </source>
</evidence>
<proteinExistence type="predicted"/>
<evidence type="ECO:0000313" key="1">
    <source>
        <dbReference type="EMBL" id="KAL3566740.1"/>
    </source>
</evidence>
<gene>
    <name evidence="1" type="ORF">D5086_032155</name>
</gene>
<reference evidence="1 2" key="1">
    <citation type="journal article" date="2024" name="Plant Biotechnol. J.">
        <title>Genome and CRISPR/Cas9 system of a widespread forest tree (Populus alba) in the world.</title>
        <authorList>
            <person name="Liu Y.J."/>
            <person name="Jiang P.F."/>
            <person name="Han X.M."/>
            <person name="Li X.Y."/>
            <person name="Wang H.M."/>
            <person name="Wang Y.J."/>
            <person name="Wang X.X."/>
            <person name="Zeng Q.Y."/>
        </authorList>
    </citation>
    <scope>NUCLEOTIDE SEQUENCE [LARGE SCALE GENOMIC DNA]</scope>
    <source>
        <strain evidence="2">cv. PAL-ZL1</strain>
    </source>
</reference>
<sequence length="94" mass="10531">MSLVSSLVSLRSFQSVRATNEIPIAADRHSVSFHRSTRAVDDFTITQTRARVSTVTDYLTEPPGAILSQRAYSCTCTKAYSCKTYSRLQKYYPA</sequence>
<organism evidence="1 2">
    <name type="scientific">Populus alba</name>
    <name type="common">White poplar</name>
    <dbReference type="NCBI Taxonomy" id="43335"/>
    <lineage>
        <taxon>Eukaryota</taxon>
        <taxon>Viridiplantae</taxon>
        <taxon>Streptophyta</taxon>
        <taxon>Embryophyta</taxon>
        <taxon>Tracheophyta</taxon>
        <taxon>Spermatophyta</taxon>
        <taxon>Magnoliopsida</taxon>
        <taxon>eudicotyledons</taxon>
        <taxon>Gunneridae</taxon>
        <taxon>Pentapetalae</taxon>
        <taxon>rosids</taxon>
        <taxon>fabids</taxon>
        <taxon>Malpighiales</taxon>
        <taxon>Salicaceae</taxon>
        <taxon>Saliceae</taxon>
        <taxon>Populus</taxon>
    </lineage>
</organism>
<name>A0ACC4AKL6_POPAL</name>